<dbReference type="EMBL" id="AP012200">
    <property type="protein sequence ID" value="BAK21236.1"/>
    <property type="molecule type" value="Genomic_DNA"/>
</dbReference>
<dbReference type="EC" id="2.7.8.13" evidence="8"/>
<dbReference type="HOGENOM" id="CLU_023982_6_1_9"/>
<keyword evidence="9" id="KW-1185">Reference proteome</keyword>
<dbReference type="GO" id="GO:0071555">
    <property type="term" value="P:cell wall organization"/>
    <property type="evidence" value="ECO:0007669"/>
    <property type="project" value="TreeGrafter"/>
</dbReference>
<dbReference type="GO" id="GO:0046872">
    <property type="term" value="F:metal ion binding"/>
    <property type="evidence" value="ECO:0007669"/>
    <property type="project" value="UniProtKB-KW"/>
</dbReference>
<gene>
    <name evidence="8" type="ordered locus">MPTP_0770</name>
</gene>
<dbReference type="PANTHER" id="PTHR22926">
    <property type="entry name" value="PHOSPHO-N-ACETYLMURAMOYL-PENTAPEPTIDE-TRANSFERASE"/>
    <property type="match status" value="1"/>
</dbReference>
<dbReference type="GO" id="GO:0044038">
    <property type="term" value="P:cell wall macromolecule biosynthetic process"/>
    <property type="evidence" value="ECO:0007669"/>
    <property type="project" value="TreeGrafter"/>
</dbReference>
<feature type="transmembrane region" description="Helical" evidence="7">
    <location>
        <begin position="24"/>
        <end position="47"/>
    </location>
</feature>
<evidence type="ECO:0000256" key="7">
    <source>
        <dbReference type="SAM" id="Phobius"/>
    </source>
</evidence>
<keyword evidence="2 8" id="KW-0808">Transferase</keyword>
<evidence type="ECO:0000256" key="4">
    <source>
        <dbReference type="ARBA" id="ARBA00022989"/>
    </source>
</evidence>
<evidence type="ECO:0000313" key="8">
    <source>
        <dbReference type="EMBL" id="BAK21236.1"/>
    </source>
</evidence>
<organism evidence="8 9">
    <name type="scientific">Melissococcus plutonius (strain ATCC 35311 / DSM 29964 / CIP 104052 / LMG 20360 / NCIMB 702443)</name>
    <dbReference type="NCBI Taxonomy" id="940190"/>
    <lineage>
        <taxon>Bacteria</taxon>
        <taxon>Bacillati</taxon>
        <taxon>Bacillota</taxon>
        <taxon>Bacilli</taxon>
        <taxon>Lactobacillales</taxon>
        <taxon>Enterococcaceae</taxon>
        <taxon>Melissococcus</taxon>
    </lineage>
</organism>
<protein>
    <submittedName>
        <fullName evidence="8">Phospho-N-acetylmuramoyl-pentapeptide-transferase</fullName>
        <ecNumber evidence="8">2.7.8.13</ecNumber>
    </submittedName>
</protein>
<evidence type="ECO:0000313" key="9">
    <source>
        <dbReference type="Proteomes" id="UP000008456"/>
    </source>
</evidence>
<accession>F3Y9Q8</accession>
<dbReference type="PANTHER" id="PTHR22926:SF5">
    <property type="entry name" value="PHOSPHO-N-ACETYLMURAMOYL-PENTAPEPTIDE-TRANSFERASE HOMOLOG"/>
    <property type="match status" value="1"/>
</dbReference>
<keyword evidence="6" id="KW-0460">Magnesium</keyword>
<evidence type="ECO:0000256" key="1">
    <source>
        <dbReference type="ARBA" id="ARBA00004141"/>
    </source>
</evidence>
<dbReference type="GO" id="GO:0016780">
    <property type="term" value="F:phosphotransferase activity, for other substituted phosphate groups"/>
    <property type="evidence" value="ECO:0007669"/>
    <property type="project" value="InterPro"/>
</dbReference>
<sequence length="94" mass="10611">MGDVGSLALGGVLAAIAIMLKQEWTLLLIGFVYICETLSVILQVSSYKLTGKRIFKMSPIHHHFEMCGWSEWKIDIIFWLINLIGSGLALWILF</sequence>
<proteinExistence type="predicted"/>
<reference evidence="8 9" key="1">
    <citation type="journal article" date="2011" name="J. Bacteriol.">
        <title>Complete genome sequence of Melissococcus plutonius ATCC 35311.</title>
        <authorList>
            <person name="Okumura K."/>
            <person name="Arai R."/>
            <person name="Okura M."/>
            <person name="Kirikae T."/>
            <person name="Takamatsu D."/>
            <person name="Osaki M."/>
            <person name="Miyoshi-Akiyama T."/>
        </authorList>
    </citation>
    <scope>NUCLEOTIDE SEQUENCE [LARGE SCALE GENOMIC DNA]</scope>
    <source>
        <strain evidence="9">ATCC 35311 / CIP 104052 / LMG 20360 / NCIMB 702443</strain>
    </source>
</reference>
<evidence type="ECO:0000256" key="3">
    <source>
        <dbReference type="ARBA" id="ARBA00022692"/>
    </source>
</evidence>
<comment type="cofactor">
    <cofactor evidence="6">
        <name>Mg(2+)</name>
        <dbReference type="ChEBI" id="CHEBI:18420"/>
    </cofactor>
</comment>
<dbReference type="KEGG" id="mps:MPTP_0770"/>
<reference key="2">
    <citation type="submission" date="2011-04" db="EMBL/GenBank/DDBJ databases">
        <title>Whole genome sequence of Melissococcus plutonius ATCC 35311.</title>
        <authorList>
            <person name="Okumura K."/>
            <person name="Arai R."/>
            <person name="Osaki M."/>
            <person name="Okura M."/>
            <person name="Kirikae T."/>
            <person name="Takamatsu D."/>
            <person name="Akiyama T."/>
        </authorList>
    </citation>
    <scope>NUCLEOTIDE SEQUENCE</scope>
    <source>
        <strain>ATCC 35311</strain>
    </source>
</reference>
<evidence type="ECO:0000256" key="5">
    <source>
        <dbReference type="ARBA" id="ARBA00023136"/>
    </source>
</evidence>
<keyword evidence="5 7" id="KW-0472">Membrane</keyword>
<dbReference type="GO" id="GO:0005886">
    <property type="term" value="C:plasma membrane"/>
    <property type="evidence" value="ECO:0007669"/>
    <property type="project" value="TreeGrafter"/>
</dbReference>
<keyword evidence="3 7" id="KW-0812">Transmembrane</keyword>
<feature type="binding site" evidence="6">
    <location>
        <position position="3"/>
    </location>
    <ligand>
        <name>Mg(2+)</name>
        <dbReference type="ChEBI" id="CHEBI:18420"/>
    </ligand>
</feature>
<keyword evidence="4 7" id="KW-1133">Transmembrane helix</keyword>
<feature type="transmembrane region" description="Helical" evidence="7">
    <location>
        <begin position="76"/>
        <end position="93"/>
    </location>
</feature>
<keyword evidence="6" id="KW-0479">Metal-binding</keyword>
<dbReference type="AlphaFoldDB" id="F3Y9Q8"/>
<evidence type="ECO:0000256" key="6">
    <source>
        <dbReference type="PIRSR" id="PIRSR600715-1"/>
    </source>
</evidence>
<dbReference type="STRING" id="940190.MPTP_0770"/>
<dbReference type="Proteomes" id="UP000008456">
    <property type="component" value="Chromosome"/>
</dbReference>
<name>F3Y9Q8_MELPT</name>
<evidence type="ECO:0000256" key="2">
    <source>
        <dbReference type="ARBA" id="ARBA00022679"/>
    </source>
</evidence>
<dbReference type="InterPro" id="IPR000715">
    <property type="entry name" value="Glycosyl_transferase_4"/>
</dbReference>
<comment type="subcellular location">
    <subcellularLocation>
        <location evidence="1">Membrane</location>
        <topology evidence="1">Multi-pass membrane protein</topology>
    </subcellularLocation>
</comment>